<dbReference type="InterPro" id="IPR009742">
    <property type="entry name" value="Curlin_rpt"/>
</dbReference>
<accession>Q1YMP6</accession>
<evidence type="ECO:0000256" key="1">
    <source>
        <dbReference type="ARBA" id="ARBA00009766"/>
    </source>
</evidence>
<comment type="caution">
    <text evidence="4">The sequence shown here is derived from an EMBL/GenBank/DDBJ whole genome shotgun (WGS) entry which is preliminary data.</text>
</comment>
<evidence type="ECO:0008006" key="6">
    <source>
        <dbReference type="Google" id="ProtNLM"/>
    </source>
</evidence>
<keyword evidence="5" id="KW-1185">Reference proteome</keyword>
<reference evidence="4 5" key="1">
    <citation type="journal article" date="2008" name="Appl. Environ. Microbiol.">
        <title>Genomic insights into Mn(II) oxidation by the marine alphaproteobacterium Aurantimonas sp. strain SI85-9A1.</title>
        <authorList>
            <person name="Dick G.J."/>
            <person name="Podell S."/>
            <person name="Johnson H.A."/>
            <person name="Rivera-Espinoza Y."/>
            <person name="Bernier-Latmani R."/>
            <person name="McCarthy J.K."/>
            <person name="Torpey J.W."/>
            <person name="Clement B.G."/>
            <person name="Gaasterland T."/>
            <person name="Tebo B.M."/>
        </authorList>
    </citation>
    <scope>NUCLEOTIDE SEQUENCE [LARGE SCALE GENOMIC DNA]</scope>
    <source>
        <strain evidence="4 5">SI85-9A1</strain>
    </source>
</reference>
<feature type="region of interest" description="Disordered" evidence="3">
    <location>
        <begin position="1"/>
        <end position="29"/>
    </location>
</feature>
<dbReference type="HOGENOM" id="CLU_510747_0_0_5"/>
<dbReference type="Pfam" id="PF07012">
    <property type="entry name" value="Curlin_rpt"/>
    <property type="match status" value="1"/>
</dbReference>
<feature type="compositionally biased region" description="Basic residues" evidence="3">
    <location>
        <begin position="20"/>
        <end position="29"/>
    </location>
</feature>
<dbReference type="Proteomes" id="UP000000321">
    <property type="component" value="Unassembled WGS sequence"/>
</dbReference>
<sequence length="533" mass="54536">MRASDRPAIRSEGGRDGRSHHSGRRRKMVRRPLPGLMLIASAMLVPLAAANAQTAGDNSVFIGQTGNTNAIAIEQDGNGNVVGGPTDGLPLGQDGRDNQITIRQTGSNNSVATNTRTGVRPSLGLVATGTGQLGNRNVIDIIQDTPFFGFASTAIEAIQQQALAAFSAAGAASNELVLRQSSLAGAQSVGQVIQTNTAAGPDERVTNRVAITQTGDIAGDNTVVTVLQNGAGNNAGILQTQAGQQIGTVRQIGTENAAGIEQSNGLDNAVLSVEQSGILNRLELLQSGSRNQVAQILQNNDGVGISGNRVTLTLAGSDNGGNGATDNFSIIRNAAAVYQAMILQIGDDNSVSYVTSDDSTGNLYGFSQEGDGNGATGTVSGDENEMAVRQIGDDNSFTFLQNGTANAAAADFAGERNRVALRQNGTGNLAVVSVSGNSNNALQVTGFTGDRLAVATAEGLKPGDIVQAGTLNTVDVIVTGDLNAFAFSQKDQDNRIYGLASGTGNQAVVTQAGTANVASFSQRGKGNGLVIQQ</sequence>
<proteinExistence type="inferred from homology"/>
<dbReference type="GO" id="GO:0007155">
    <property type="term" value="P:cell adhesion"/>
    <property type="evidence" value="ECO:0007669"/>
    <property type="project" value="InterPro"/>
</dbReference>
<evidence type="ECO:0000256" key="2">
    <source>
        <dbReference type="ARBA" id="ARBA00022729"/>
    </source>
</evidence>
<dbReference type="EMBL" id="AAPJ01000001">
    <property type="protein sequence ID" value="EAS51335.1"/>
    <property type="molecule type" value="Genomic_DNA"/>
</dbReference>
<protein>
    <recommendedName>
        <fullName evidence="6">Curlin associated repeat-containing protein</fullName>
    </recommendedName>
</protein>
<gene>
    <name evidence="4" type="ORF">SI859A1_02150</name>
</gene>
<dbReference type="BioCyc" id="AURANTIMONAS:SI859A1_02150-MONOMER"/>
<evidence type="ECO:0000313" key="5">
    <source>
        <dbReference type="Proteomes" id="UP000000321"/>
    </source>
</evidence>
<dbReference type="AlphaFoldDB" id="Q1YMP6"/>
<comment type="similarity">
    <text evidence="1">Belongs to the CsgA/CsgB family.</text>
</comment>
<evidence type="ECO:0000256" key="3">
    <source>
        <dbReference type="SAM" id="MobiDB-lite"/>
    </source>
</evidence>
<dbReference type="GO" id="GO:0009289">
    <property type="term" value="C:pilus"/>
    <property type="evidence" value="ECO:0007669"/>
    <property type="project" value="InterPro"/>
</dbReference>
<feature type="compositionally biased region" description="Basic and acidic residues" evidence="3">
    <location>
        <begin position="1"/>
        <end position="19"/>
    </location>
</feature>
<name>Q1YMP6_AURMS</name>
<evidence type="ECO:0000313" key="4">
    <source>
        <dbReference type="EMBL" id="EAS51335.1"/>
    </source>
</evidence>
<organism evidence="4 5">
    <name type="scientific">Aurantimonas manganoxydans (strain ATCC BAA-1229 / DSM 21871 / SI85-9A1)</name>
    <dbReference type="NCBI Taxonomy" id="287752"/>
    <lineage>
        <taxon>Bacteria</taxon>
        <taxon>Pseudomonadati</taxon>
        <taxon>Pseudomonadota</taxon>
        <taxon>Alphaproteobacteria</taxon>
        <taxon>Hyphomicrobiales</taxon>
        <taxon>Aurantimonadaceae</taxon>
        <taxon>Aurantimonas</taxon>
    </lineage>
</organism>
<keyword evidence="2" id="KW-0732">Signal</keyword>